<reference evidence="7" key="1">
    <citation type="submission" date="2018-11" db="EMBL/GenBank/DDBJ databases">
        <authorList>
            <person name="Alioto T."/>
            <person name="Alioto T."/>
        </authorList>
    </citation>
    <scope>NUCLEOTIDE SEQUENCE</scope>
</reference>
<evidence type="ECO:0000256" key="1">
    <source>
        <dbReference type="ARBA" id="ARBA00004141"/>
    </source>
</evidence>
<feature type="transmembrane region" description="Helical" evidence="5">
    <location>
        <begin position="21"/>
        <end position="43"/>
    </location>
</feature>
<feature type="transmembrane region" description="Helical" evidence="5">
    <location>
        <begin position="401"/>
        <end position="418"/>
    </location>
</feature>
<feature type="transmembrane region" description="Helical" evidence="5">
    <location>
        <begin position="371"/>
        <end position="392"/>
    </location>
</feature>
<dbReference type="GO" id="GO:0016020">
    <property type="term" value="C:membrane"/>
    <property type="evidence" value="ECO:0007669"/>
    <property type="project" value="UniProtKB-SubCell"/>
</dbReference>
<protein>
    <submittedName>
        <fullName evidence="7">MFS transporter, OCT family, solute carrier family 22 (Organic cation transporter), member 4/5</fullName>
    </submittedName>
</protein>
<dbReference type="AlphaFoldDB" id="A0A8B6G3N4"/>
<sequence>MHFDELLNIVGEFGRFQKIRLFLICLFGAVCAFHAMNMVFVGAKPEYKCSVSNFNLSDSVYGNITEKEIHTFLLEQGSCEIYSSDDTIKLLSSGNYTPDQIRSNNISISTEKCDNWIYSREVYGPTIVTQFDLICDNDWLRSTSKTLYFFGRLLGAVIFGQLSDIFGRKPMLFVNLFLLLVAGCVASASPSFFVFIPFYILQGASQTGLFLVAYTMGTELVGPSYRLHAGFLVQSAYSVGFMTLSIVAYLIRDWRYIELAITLPVILFIPYYWLLPESIRWLLSKNQKEKAQEIIRKVAKINKVEIKEEMLEEMTSEQNNTIQTDKKHTILDLCRPKMLLLSLNVWFNWLINAMVYYGLTLGTDNLGGDPYINFCIAGAVEIPSYILCMLLLNRLGRKKPLFVSMVIGGGACIASGFVDSVTPKIILAMLGKFCITASYAIIYLMAAEVFPTVVRNIGMGVSSMCARIGGMLSPQILELSIIWGPLPLVLFGGLSILAGGLALFLPETAGKPLPQTIEDATDENRKKYRKKGTEMDVFLEKEGDQKYANGKA</sequence>
<feature type="transmembrane region" description="Helical" evidence="5">
    <location>
        <begin position="199"/>
        <end position="217"/>
    </location>
</feature>
<comment type="subcellular location">
    <subcellularLocation>
        <location evidence="1">Membrane</location>
        <topology evidence="1">Multi-pass membrane protein</topology>
    </subcellularLocation>
</comment>
<keyword evidence="2 5" id="KW-0812">Transmembrane</keyword>
<evidence type="ECO:0000259" key="6">
    <source>
        <dbReference type="PROSITE" id="PS50850"/>
    </source>
</evidence>
<gene>
    <name evidence="7" type="ORF">MGAL_10B091866</name>
</gene>
<dbReference type="Pfam" id="PF00083">
    <property type="entry name" value="Sugar_tr"/>
    <property type="match status" value="1"/>
</dbReference>
<feature type="transmembrane region" description="Helical" evidence="5">
    <location>
        <begin position="173"/>
        <end position="193"/>
    </location>
</feature>
<evidence type="ECO:0000256" key="4">
    <source>
        <dbReference type="ARBA" id="ARBA00023136"/>
    </source>
</evidence>
<evidence type="ECO:0000256" key="2">
    <source>
        <dbReference type="ARBA" id="ARBA00022692"/>
    </source>
</evidence>
<feature type="transmembrane region" description="Helical" evidence="5">
    <location>
        <begin position="229"/>
        <end position="251"/>
    </location>
</feature>
<evidence type="ECO:0000313" key="7">
    <source>
        <dbReference type="EMBL" id="VDI58195.1"/>
    </source>
</evidence>
<dbReference type="InterPro" id="IPR036259">
    <property type="entry name" value="MFS_trans_sf"/>
</dbReference>
<dbReference type="PANTHER" id="PTHR24064">
    <property type="entry name" value="SOLUTE CARRIER FAMILY 22 MEMBER"/>
    <property type="match status" value="1"/>
</dbReference>
<feature type="transmembrane region" description="Helical" evidence="5">
    <location>
        <begin position="257"/>
        <end position="275"/>
    </location>
</feature>
<keyword evidence="8" id="KW-1185">Reference proteome</keyword>
<dbReference type="OrthoDB" id="5141738at2759"/>
<dbReference type="SUPFAM" id="SSF103473">
    <property type="entry name" value="MFS general substrate transporter"/>
    <property type="match status" value="1"/>
</dbReference>
<dbReference type="EMBL" id="UYJE01007814">
    <property type="protein sequence ID" value="VDI58195.1"/>
    <property type="molecule type" value="Genomic_DNA"/>
</dbReference>
<proteinExistence type="predicted"/>
<feature type="transmembrane region" description="Helical" evidence="5">
    <location>
        <begin position="147"/>
        <end position="166"/>
    </location>
</feature>
<dbReference type="PROSITE" id="PS50850">
    <property type="entry name" value="MFS"/>
    <property type="match status" value="1"/>
</dbReference>
<feature type="domain" description="Major facilitator superfamily (MFS) profile" evidence="6">
    <location>
        <begin position="100"/>
        <end position="510"/>
    </location>
</feature>
<feature type="transmembrane region" description="Helical" evidence="5">
    <location>
        <begin position="338"/>
        <end position="359"/>
    </location>
</feature>
<evidence type="ECO:0000256" key="5">
    <source>
        <dbReference type="SAM" id="Phobius"/>
    </source>
</evidence>
<dbReference type="Proteomes" id="UP000596742">
    <property type="component" value="Unassembled WGS sequence"/>
</dbReference>
<evidence type="ECO:0000256" key="3">
    <source>
        <dbReference type="ARBA" id="ARBA00022989"/>
    </source>
</evidence>
<dbReference type="GO" id="GO:0022857">
    <property type="term" value="F:transmembrane transporter activity"/>
    <property type="evidence" value="ECO:0007669"/>
    <property type="project" value="InterPro"/>
</dbReference>
<accession>A0A8B6G3N4</accession>
<comment type="caution">
    <text evidence="7">The sequence shown here is derived from an EMBL/GenBank/DDBJ whole genome shotgun (WGS) entry which is preliminary data.</text>
</comment>
<feature type="transmembrane region" description="Helical" evidence="5">
    <location>
        <begin position="482"/>
        <end position="505"/>
    </location>
</feature>
<keyword evidence="4 5" id="KW-0472">Membrane</keyword>
<organism evidence="7 8">
    <name type="scientific">Mytilus galloprovincialis</name>
    <name type="common">Mediterranean mussel</name>
    <dbReference type="NCBI Taxonomy" id="29158"/>
    <lineage>
        <taxon>Eukaryota</taxon>
        <taxon>Metazoa</taxon>
        <taxon>Spiralia</taxon>
        <taxon>Lophotrochozoa</taxon>
        <taxon>Mollusca</taxon>
        <taxon>Bivalvia</taxon>
        <taxon>Autobranchia</taxon>
        <taxon>Pteriomorphia</taxon>
        <taxon>Mytilida</taxon>
        <taxon>Mytiloidea</taxon>
        <taxon>Mytilidae</taxon>
        <taxon>Mytilinae</taxon>
        <taxon>Mytilus</taxon>
    </lineage>
</organism>
<keyword evidence="3 5" id="KW-1133">Transmembrane helix</keyword>
<name>A0A8B6G3N4_MYTGA</name>
<evidence type="ECO:0000313" key="8">
    <source>
        <dbReference type="Proteomes" id="UP000596742"/>
    </source>
</evidence>
<dbReference type="CDD" id="cd17317">
    <property type="entry name" value="MFS_SLC22"/>
    <property type="match status" value="1"/>
</dbReference>
<dbReference type="InterPro" id="IPR005828">
    <property type="entry name" value="MFS_sugar_transport-like"/>
</dbReference>
<dbReference type="InterPro" id="IPR020846">
    <property type="entry name" value="MFS_dom"/>
</dbReference>
<dbReference type="Gene3D" id="1.20.1250.20">
    <property type="entry name" value="MFS general substrate transporter like domains"/>
    <property type="match status" value="1"/>
</dbReference>